<dbReference type="SUPFAM" id="SSF46785">
    <property type="entry name" value="Winged helix' DNA-binding domain"/>
    <property type="match status" value="1"/>
</dbReference>
<comment type="caution">
    <text evidence="5">The sequence shown here is derived from an EMBL/GenBank/DDBJ whole genome shotgun (WGS) entry which is preliminary data.</text>
</comment>
<dbReference type="GO" id="GO:0003700">
    <property type="term" value="F:DNA-binding transcription factor activity"/>
    <property type="evidence" value="ECO:0007669"/>
    <property type="project" value="InterPro"/>
</dbReference>
<proteinExistence type="predicted"/>
<evidence type="ECO:0000256" key="2">
    <source>
        <dbReference type="ARBA" id="ARBA00023125"/>
    </source>
</evidence>
<dbReference type="PANTHER" id="PTHR43537:SF5">
    <property type="entry name" value="UXU OPERON TRANSCRIPTIONAL REGULATOR"/>
    <property type="match status" value="1"/>
</dbReference>
<protein>
    <recommendedName>
        <fullName evidence="4">HTH gntR-type domain-containing protein</fullName>
    </recommendedName>
</protein>
<evidence type="ECO:0000259" key="4">
    <source>
        <dbReference type="PROSITE" id="PS50949"/>
    </source>
</evidence>
<dbReference type="Proteomes" id="UP000238954">
    <property type="component" value="Chromosome"/>
</dbReference>
<dbReference type="PROSITE" id="PS50949">
    <property type="entry name" value="HTH_GNTR"/>
    <property type="match status" value="1"/>
</dbReference>
<reference evidence="6" key="1">
    <citation type="submission" date="2017-11" db="EMBL/GenBank/DDBJ databases">
        <title>The complete genome sequence of Sphingopyxis pomeranensis sp. nov. strain WS5A3p.</title>
        <authorList>
            <person name="Kaminski M.A."/>
        </authorList>
    </citation>
    <scope>NUCLEOTIDE SEQUENCE [LARGE SCALE GENOMIC DNA]</scope>
    <source>
        <strain evidence="6">WS5A3p</strain>
    </source>
</reference>
<feature type="domain" description="HTH gntR-type" evidence="4">
    <location>
        <begin position="17"/>
        <end position="87"/>
    </location>
</feature>
<dbReference type="Gene3D" id="1.20.120.530">
    <property type="entry name" value="GntR ligand-binding domain-like"/>
    <property type="match status" value="1"/>
</dbReference>
<dbReference type="Gene3D" id="1.10.10.10">
    <property type="entry name" value="Winged helix-like DNA-binding domain superfamily/Winged helix DNA-binding domain"/>
    <property type="match status" value="1"/>
</dbReference>
<dbReference type="Pfam" id="PF07729">
    <property type="entry name" value="FCD"/>
    <property type="match status" value="1"/>
</dbReference>
<dbReference type="InterPro" id="IPR008920">
    <property type="entry name" value="TF_FadR/GntR_C"/>
</dbReference>
<keyword evidence="3" id="KW-0804">Transcription</keyword>
<keyword evidence="6" id="KW-1185">Reference proteome</keyword>
<sequence length="258" mass="28388">MAGDREKGRRSDVRPRGGTALHLARDIAQEIYDSGMKPGDRYRSEAEALALHGVSRGALREALRFLQIQGVIKIKSGPGGGTYVGKPNWEELASTLALVLQFSGATIESLMIARSALEPGLVALAARHATADDCDLMARAIEDMGVAIGDYPAYYRAYSRFWNAVADATRNPLLEMLAPALRRLTRSGGMVPDEPYRVRALKHARSVFDAIRDRDAEGARRAMAELVEGYLHDMRALFSNEIVRTVSFADFDPELDPR</sequence>
<gene>
    <name evidence="5" type="ORF">CVO77_14780</name>
</gene>
<dbReference type="SMART" id="SM00895">
    <property type="entry name" value="FCD"/>
    <property type="match status" value="1"/>
</dbReference>
<dbReference type="AlphaFoldDB" id="A0A2S8B1N5"/>
<evidence type="ECO:0000256" key="1">
    <source>
        <dbReference type="ARBA" id="ARBA00023015"/>
    </source>
</evidence>
<dbReference type="SUPFAM" id="SSF48008">
    <property type="entry name" value="GntR ligand-binding domain-like"/>
    <property type="match status" value="1"/>
</dbReference>
<dbReference type="InterPro" id="IPR036390">
    <property type="entry name" value="WH_DNA-bd_sf"/>
</dbReference>
<dbReference type="InterPro" id="IPR011711">
    <property type="entry name" value="GntR_C"/>
</dbReference>
<keyword evidence="2" id="KW-0238">DNA-binding</keyword>
<organism evidence="5 6">
    <name type="scientific">Sphingopyxis lindanitolerans</name>
    <dbReference type="NCBI Taxonomy" id="2054227"/>
    <lineage>
        <taxon>Bacteria</taxon>
        <taxon>Pseudomonadati</taxon>
        <taxon>Pseudomonadota</taxon>
        <taxon>Alphaproteobacteria</taxon>
        <taxon>Sphingomonadales</taxon>
        <taxon>Sphingomonadaceae</taxon>
        <taxon>Sphingopyxis</taxon>
    </lineage>
</organism>
<evidence type="ECO:0000313" key="6">
    <source>
        <dbReference type="Proteomes" id="UP000238954"/>
    </source>
</evidence>
<accession>A0A2S8B1N5</accession>
<dbReference type="EMBL" id="PHFW01000003">
    <property type="protein sequence ID" value="PQM26322.1"/>
    <property type="molecule type" value="Genomic_DNA"/>
</dbReference>
<dbReference type="InterPro" id="IPR000524">
    <property type="entry name" value="Tscrpt_reg_HTH_GntR"/>
</dbReference>
<name>A0A2S8B1N5_9SPHN</name>
<keyword evidence="1" id="KW-0805">Transcription regulation</keyword>
<evidence type="ECO:0000313" key="5">
    <source>
        <dbReference type="EMBL" id="PQM26322.1"/>
    </source>
</evidence>
<dbReference type="SMART" id="SM00345">
    <property type="entry name" value="HTH_GNTR"/>
    <property type="match status" value="1"/>
</dbReference>
<dbReference type="PANTHER" id="PTHR43537">
    <property type="entry name" value="TRANSCRIPTIONAL REGULATOR, GNTR FAMILY"/>
    <property type="match status" value="1"/>
</dbReference>
<evidence type="ECO:0000256" key="3">
    <source>
        <dbReference type="ARBA" id="ARBA00023163"/>
    </source>
</evidence>
<dbReference type="InterPro" id="IPR036388">
    <property type="entry name" value="WH-like_DNA-bd_sf"/>
</dbReference>
<dbReference type="GO" id="GO:0003677">
    <property type="term" value="F:DNA binding"/>
    <property type="evidence" value="ECO:0007669"/>
    <property type="project" value="UniProtKB-KW"/>
</dbReference>